<dbReference type="AlphaFoldDB" id="A0A3Q2YF86"/>
<feature type="signal peptide" evidence="1">
    <location>
        <begin position="1"/>
        <end position="18"/>
    </location>
</feature>
<name>A0A3Q2YF86_HIPCM</name>
<organism evidence="2 3">
    <name type="scientific">Hippocampus comes</name>
    <name type="common">Tiger tail seahorse</name>
    <dbReference type="NCBI Taxonomy" id="109280"/>
    <lineage>
        <taxon>Eukaryota</taxon>
        <taxon>Metazoa</taxon>
        <taxon>Chordata</taxon>
        <taxon>Craniata</taxon>
        <taxon>Vertebrata</taxon>
        <taxon>Euteleostomi</taxon>
        <taxon>Actinopterygii</taxon>
        <taxon>Neopterygii</taxon>
        <taxon>Teleostei</taxon>
        <taxon>Neoteleostei</taxon>
        <taxon>Acanthomorphata</taxon>
        <taxon>Syngnathiaria</taxon>
        <taxon>Syngnathiformes</taxon>
        <taxon>Syngnathoidei</taxon>
        <taxon>Syngnathidae</taxon>
        <taxon>Hippocampus</taxon>
    </lineage>
</organism>
<evidence type="ECO:0000313" key="3">
    <source>
        <dbReference type="Proteomes" id="UP000264820"/>
    </source>
</evidence>
<protein>
    <submittedName>
        <fullName evidence="2">Uncharacterized protein</fullName>
    </submittedName>
</protein>
<reference evidence="2" key="1">
    <citation type="submission" date="2025-05" db="UniProtKB">
        <authorList>
            <consortium name="Ensembl"/>
        </authorList>
    </citation>
    <scope>IDENTIFICATION</scope>
</reference>
<sequence length="206" mass="23594">KFIHPLSTLLIMFWLSQHWFKGYVPLDLAVVLNILSAGCRDKLRGTIYSLRSIETKSSHCSGLKLRKVVMVIYIYTLDKSTVDIYFNASTLNSQMNTSFYQDMLNKQFSFTSSSMGWYTSVEILHYFKLGESGGAVLIPRHEVINIDKSSADKKLQCEVVCKLVLPTLARSTLNKAMIAKTKIFTYLKKQNKTLYPQIFFFTTLSQ</sequence>
<dbReference type="GeneTree" id="ENSGT00940000180839"/>
<evidence type="ECO:0000313" key="2">
    <source>
        <dbReference type="Ensembl" id="ENSHCOP00000016068.1"/>
    </source>
</evidence>
<accession>A0A3Q2YF86</accession>
<feature type="chain" id="PRO_5044598452" evidence="1">
    <location>
        <begin position="19"/>
        <end position="206"/>
    </location>
</feature>
<keyword evidence="1" id="KW-0732">Signal</keyword>
<proteinExistence type="predicted"/>
<dbReference type="Proteomes" id="UP000264820">
    <property type="component" value="Unplaced"/>
</dbReference>
<keyword evidence="3" id="KW-1185">Reference proteome</keyword>
<dbReference type="Ensembl" id="ENSHCOT00000024146.1">
    <property type="protein sequence ID" value="ENSHCOP00000016068.1"/>
    <property type="gene ID" value="ENSHCOG00000019798.1"/>
</dbReference>
<evidence type="ECO:0000256" key="1">
    <source>
        <dbReference type="SAM" id="SignalP"/>
    </source>
</evidence>
<dbReference type="Ensembl" id="ENSHCOT00000028309.1">
    <property type="protein sequence ID" value="ENSHCOP00000016041.1"/>
    <property type="gene ID" value="ENSHCOG00000019752.1"/>
</dbReference>